<accession>A0A132AI41</accession>
<keyword evidence="4 6" id="KW-1133">Transmembrane helix</keyword>
<dbReference type="GO" id="GO:0019899">
    <property type="term" value="F:enzyme binding"/>
    <property type="evidence" value="ECO:0007669"/>
    <property type="project" value="TreeGrafter"/>
</dbReference>
<organism evidence="7 8">
    <name type="scientific">Sarcoptes scabiei</name>
    <name type="common">Itch mite</name>
    <name type="synonym">Acarus scabiei</name>
    <dbReference type="NCBI Taxonomy" id="52283"/>
    <lineage>
        <taxon>Eukaryota</taxon>
        <taxon>Metazoa</taxon>
        <taxon>Ecdysozoa</taxon>
        <taxon>Arthropoda</taxon>
        <taxon>Chelicerata</taxon>
        <taxon>Arachnida</taxon>
        <taxon>Acari</taxon>
        <taxon>Acariformes</taxon>
        <taxon>Sarcoptiformes</taxon>
        <taxon>Astigmata</taxon>
        <taxon>Psoroptidia</taxon>
        <taxon>Sarcoptoidea</taxon>
        <taxon>Sarcoptidae</taxon>
        <taxon>Sarcoptinae</taxon>
        <taxon>Sarcoptes</taxon>
    </lineage>
</organism>
<comment type="subcellular location">
    <subcellularLocation>
        <location evidence="1">Membrane</location>
        <topology evidence="1">Multi-pass membrane protein</topology>
    </subcellularLocation>
</comment>
<evidence type="ECO:0000256" key="5">
    <source>
        <dbReference type="ARBA" id="ARBA00023136"/>
    </source>
</evidence>
<feature type="transmembrane region" description="Helical" evidence="6">
    <location>
        <begin position="109"/>
        <end position="129"/>
    </location>
</feature>
<dbReference type="Proteomes" id="UP000616769">
    <property type="component" value="Unassembled WGS sequence"/>
</dbReference>
<dbReference type="VEuPathDB" id="VectorBase:SSCA002845"/>
<evidence type="ECO:0000256" key="3">
    <source>
        <dbReference type="ARBA" id="ARBA00022692"/>
    </source>
</evidence>
<feature type="transmembrane region" description="Helical" evidence="6">
    <location>
        <begin position="198"/>
        <end position="217"/>
    </location>
</feature>
<evidence type="ECO:0000313" key="7">
    <source>
        <dbReference type="EMBL" id="KPM10666.1"/>
    </source>
</evidence>
<reference evidence="7 8" key="1">
    <citation type="journal article" date="2015" name="Parasit. Vectors">
        <title>Draft genome of the scabies mite.</title>
        <authorList>
            <person name="Rider S.D.Jr."/>
            <person name="Morgan M.S."/>
            <person name="Arlian L.G."/>
        </authorList>
    </citation>
    <scope>NUCLEOTIDE SEQUENCE [LARGE SCALE GENOMIC DNA]</scope>
    <source>
        <strain evidence="7">Arlian Lab</strain>
    </source>
</reference>
<dbReference type="InterPro" id="IPR006214">
    <property type="entry name" value="Bax_inhibitor_1-related"/>
</dbReference>
<keyword evidence="3 6" id="KW-0812">Transmembrane</keyword>
<evidence type="ECO:0000256" key="4">
    <source>
        <dbReference type="ARBA" id="ARBA00022989"/>
    </source>
</evidence>
<feature type="transmembrane region" description="Helical" evidence="6">
    <location>
        <begin position="82"/>
        <end position="103"/>
    </location>
</feature>
<gene>
    <name evidence="7" type="ORF">QR98_0092260</name>
</gene>
<dbReference type="GO" id="GO:0034620">
    <property type="term" value="P:cellular response to unfolded protein"/>
    <property type="evidence" value="ECO:0007669"/>
    <property type="project" value="TreeGrafter"/>
</dbReference>
<feature type="transmembrane region" description="Helical" evidence="6">
    <location>
        <begin position="136"/>
        <end position="155"/>
    </location>
</feature>
<dbReference type="GO" id="GO:0031966">
    <property type="term" value="C:mitochondrial membrane"/>
    <property type="evidence" value="ECO:0007669"/>
    <property type="project" value="TreeGrafter"/>
</dbReference>
<dbReference type="EMBL" id="JXLN01015550">
    <property type="protein sequence ID" value="KPM10666.1"/>
    <property type="molecule type" value="Genomic_DNA"/>
</dbReference>
<protein>
    <submittedName>
        <fullName evidence="7">Bax inhibitor-like protein</fullName>
    </submittedName>
</protein>
<comment type="caution">
    <text evidence="7">The sequence shown here is derived from an EMBL/GenBank/DDBJ whole genome shotgun (WGS) entry which is preliminary data.</text>
</comment>
<feature type="transmembrane region" description="Helical" evidence="6">
    <location>
        <begin position="21"/>
        <end position="45"/>
    </location>
</feature>
<evidence type="ECO:0000256" key="6">
    <source>
        <dbReference type="RuleBase" id="RU004379"/>
    </source>
</evidence>
<evidence type="ECO:0000256" key="2">
    <source>
        <dbReference type="ARBA" id="ARBA00010350"/>
    </source>
</evidence>
<dbReference type="GO" id="GO:0033119">
    <property type="term" value="P:negative regulation of RNA splicing"/>
    <property type="evidence" value="ECO:0007669"/>
    <property type="project" value="TreeGrafter"/>
</dbReference>
<dbReference type="Pfam" id="PF01027">
    <property type="entry name" value="Bax1-I"/>
    <property type="match status" value="1"/>
</dbReference>
<feature type="transmembrane region" description="Helical" evidence="6">
    <location>
        <begin position="167"/>
        <end position="186"/>
    </location>
</feature>
<name>A0A132AI41_SARSC</name>
<feature type="transmembrane region" description="Helical" evidence="6">
    <location>
        <begin position="51"/>
        <end position="70"/>
    </location>
</feature>
<proteinExistence type="inferred from homology"/>
<dbReference type="OrthoDB" id="1277691at2759"/>
<keyword evidence="5 6" id="KW-0472">Membrane</keyword>
<evidence type="ECO:0000313" key="8">
    <source>
        <dbReference type="Proteomes" id="UP000616769"/>
    </source>
</evidence>
<dbReference type="PANTHER" id="PTHR23291:SF32">
    <property type="entry name" value="BAX INHIBITOR 1"/>
    <property type="match status" value="1"/>
</dbReference>
<evidence type="ECO:0000256" key="1">
    <source>
        <dbReference type="ARBA" id="ARBA00004141"/>
    </source>
</evidence>
<dbReference type="PANTHER" id="PTHR23291">
    <property type="entry name" value="BAX INHIBITOR-RELATED"/>
    <property type="match status" value="1"/>
</dbReference>
<dbReference type="AlphaFoldDB" id="A0A132AI41"/>
<sequence>MNFETFVSSLDRRLDSKVQQHLKYVYSTVAMSVLSAGLGSYLYLFTNLAKIFGGFLNFIIMTGLLLALMMTDPRNRMLRLNYLLGFSFFSGFNAGPLIEYSLYVEPSNLPLALFGTALIFTCFTLSSIFGDRRKTLYFGGLLFSGLSLLLYMRLLNMFFNFQFINQAYIYLALALMCGFVIYDTALIIEKSMMGDNDYVGHAMMIFTDIFSIFRYLLVILTEKVSFCDCTALS</sequence>
<dbReference type="GO" id="GO:2001234">
    <property type="term" value="P:negative regulation of apoptotic signaling pathway"/>
    <property type="evidence" value="ECO:0007669"/>
    <property type="project" value="TreeGrafter"/>
</dbReference>
<comment type="similarity">
    <text evidence="2 6">Belongs to the BI1 family.</text>
</comment>